<dbReference type="GO" id="GO:0032259">
    <property type="term" value="P:methylation"/>
    <property type="evidence" value="ECO:0007669"/>
    <property type="project" value="UniProtKB-KW"/>
</dbReference>
<dbReference type="GO" id="GO:0005739">
    <property type="term" value="C:mitochondrion"/>
    <property type="evidence" value="ECO:0007669"/>
    <property type="project" value="TreeGrafter"/>
</dbReference>
<dbReference type="GO" id="GO:0032981">
    <property type="term" value="P:mitochondrial respiratory chain complex I assembly"/>
    <property type="evidence" value="ECO:0007669"/>
    <property type="project" value="TreeGrafter"/>
</dbReference>
<dbReference type="Gene3D" id="3.40.50.150">
    <property type="entry name" value="Vaccinia Virus protein VP39"/>
    <property type="match status" value="1"/>
</dbReference>
<keyword evidence="4" id="KW-1185">Reference proteome</keyword>
<evidence type="ECO:0000313" key="3">
    <source>
        <dbReference type="EMBL" id="KAG5672775.1"/>
    </source>
</evidence>
<dbReference type="InterPro" id="IPR050602">
    <property type="entry name" value="Malonyl-ACP_OMT"/>
</dbReference>
<organism evidence="3 4">
    <name type="scientific">Polypedilum vanderplanki</name>
    <name type="common">Sleeping chironomid midge</name>
    <dbReference type="NCBI Taxonomy" id="319348"/>
    <lineage>
        <taxon>Eukaryota</taxon>
        <taxon>Metazoa</taxon>
        <taxon>Ecdysozoa</taxon>
        <taxon>Arthropoda</taxon>
        <taxon>Hexapoda</taxon>
        <taxon>Insecta</taxon>
        <taxon>Pterygota</taxon>
        <taxon>Neoptera</taxon>
        <taxon>Endopterygota</taxon>
        <taxon>Diptera</taxon>
        <taxon>Nematocera</taxon>
        <taxon>Chironomoidea</taxon>
        <taxon>Chironomidae</taxon>
        <taxon>Chironominae</taxon>
        <taxon>Polypedilum</taxon>
        <taxon>Polypedilum</taxon>
    </lineage>
</organism>
<dbReference type="OrthoDB" id="16816at2759"/>
<sequence>MFLNRNLIKCRSIFTSVKHLRPIGNVHQSSDVNIFDVFNAKRLQKERAAKRDDVETYDYIKEEVGFRLSDRLFDIKKELKNAVDFGGGRGYLSKNILAETAQNLKIYDISETMLEQATGTPGVEIEKHLLTNEYLDLPENSQDVVISNLALHWFNDLPGVFRSINRCLKPDGVFLASLFGGETLYELRSTLHLAEAERFGGLSPHISPFTQIRDIGGLLNSSGFTMLTIDTDEMVIGYPSIFELLQDLKGMAENNAAFNRPLTLSRDVLLSAAAIYKEMYKKTHPETKEEGIHATFQVIYLVGWKPHESQQKPAERGSANVSFKDLGKIMTEKKDKKVE</sequence>
<dbReference type="Pfam" id="PF13489">
    <property type="entry name" value="Methyltransf_23"/>
    <property type="match status" value="1"/>
</dbReference>
<dbReference type="EMBL" id="JADBJN010000003">
    <property type="protein sequence ID" value="KAG5672775.1"/>
    <property type="molecule type" value="Genomic_DNA"/>
</dbReference>
<gene>
    <name evidence="3" type="ORF">PVAND_002870</name>
</gene>
<dbReference type="PANTHER" id="PTHR13090:SF1">
    <property type="entry name" value="ARGININE-HYDROXYLASE NDUFAF5, MITOCHONDRIAL"/>
    <property type="match status" value="1"/>
</dbReference>
<dbReference type="SUPFAM" id="SSF53335">
    <property type="entry name" value="S-adenosyl-L-methionine-dependent methyltransferases"/>
    <property type="match status" value="1"/>
</dbReference>
<evidence type="ECO:0000256" key="2">
    <source>
        <dbReference type="ARBA" id="ARBA00022679"/>
    </source>
</evidence>
<evidence type="ECO:0000313" key="4">
    <source>
        <dbReference type="Proteomes" id="UP001107558"/>
    </source>
</evidence>
<dbReference type="InterPro" id="IPR029063">
    <property type="entry name" value="SAM-dependent_MTases_sf"/>
</dbReference>
<keyword evidence="1" id="KW-0489">Methyltransferase</keyword>
<dbReference type="GO" id="GO:0008168">
    <property type="term" value="F:methyltransferase activity"/>
    <property type="evidence" value="ECO:0007669"/>
    <property type="project" value="UniProtKB-KW"/>
</dbReference>
<evidence type="ECO:0000256" key="1">
    <source>
        <dbReference type="ARBA" id="ARBA00022603"/>
    </source>
</evidence>
<name>A0A9J6BSF6_POLVA</name>
<reference evidence="3" key="1">
    <citation type="submission" date="2021-03" db="EMBL/GenBank/DDBJ databases">
        <title>Chromosome level genome of the anhydrobiotic midge Polypedilum vanderplanki.</title>
        <authorList>
            <person name="Yoshida Y."/>
            <person name="Kikawada T."/>
            <person name="Gusev O."/>
        </authorList>
    </citation>
    <scope>NUCLEOTIDE SEQUENCE</scope>
    <source>
        <strain evidence="3">NIAS01</strain>
        <tissue evidence="3">Whole body or cell culture</tissue>
    </source>
</reference>
<dbReference type="AlphaFoldDB" id="A0A9J6BSF6"/>
<accession>A0A9J6BSF6</accession>
<dbReference type="Proteomes" id="UP001107558">
    <property type="component" value="Chromosome 3"/>
</dbReference>
<proteinExistence type="predicted"/>
<dbReference type="CDD" id="cd02440">
    <property type="entry name" value="AdoMet_MTases"/>
    <property type="match status" value="1"/>
</dbReference>
<keyword evidence="2" id="KW-0808">Transferase</keyword>
<protein>
    <submittedName>
        <fullName evidence="3">Uncharacterized protein</fullName>
    </submittedName>
</protein>
<comment type="caution">
    <text evidence="3">The sequence shown here is derived from an EMBL/GenBank/DDBJ whole genome shotgun (WGS) entry which is preliminary data.</text>
</comment>
<dbReference type="PANTHER" id="PTHR13090">
    <property type="entry name" value="ARGININE-HYDROXYLASE NDUFAF5, MITOCHONDRIAL"/>
    <property type="match status" value="1"/>
</dbReference>